<evidence type="ECO:0000256" key="6">
    <source>
        <dbReference type="ARBA" id="ARBA00023004"/>
    </source>
</evidence>
<feature type="transmembrane region" description="Helical" evidence="9">
    <location>
        <begin position="176"/>
        <end position="193"/>
    </location>
</feature>
<dbReference type="InterPro" id="IPR014314">
    <property type="entry name" value="Succ_DH_cytb556"/>
</dbReference>
<keyword evidence="11" id="KW-1185">Reference proteome</keyword>
<evidence type="ECO:0000256" key="8">
    <source>
        <dbReference type="SAM" id="MobiDB-lite"/>
    </source>
</evidence>
<dbReference type="GeneID" id="108043561"/>
<accession>A0ABM5HBU6</accession>
<dbReference type="Pfam" id="PF01127">
    <property type="entry name" value="Sdh_cyt"/>
    <property type="match status" value="1"/>
</dbReference>
<evidence type="ECO:0008006" key="12">
    <source>
        <dbReference type="Google" id="ProtNLM"/>
    </source>
</evidence>
<evidence type="ECO:0000256" key="9">
    <source>
        <dbReference type="SAM" id="Phobius"/>
    </source>
</evidence>
<keyword evidence="3 9" id="KW-0812">Transmembrane</keyword>
<evidence type="ECO:0000313" key="11">
    <source>
        <dbReference type="Proteomes" id="UP001652680"/>
    </source>
</evidence>
<reference evidence="10" key="2">
    <citation type="submission" date="2025-05" db="UniProtKB">
        <authorList>
            <consortium name="EnsemblMetazoa"/>
        </authorList>
    </citation>
    <scope>IDENTIFICATION</scope>
</reference>
<protein>
    <recommendedName>
        <fullName evidence="12">Succinate dehydrogenase cytochrome b560 subunit, mitochondrial</fullName>
    </recommendedName>
</protein>
<comment type="subcellular location">
    <subcellularLocation>
        <location evidence="1">Membrane</location>
    </subcellularLocation>
</comment>
<evidence type="ECO:0000256" key="1">
    <source>
        <dbReference type="ARBA" id="ARBA00004370"/>
    </source>
</evidence>
<proteinExistence type="predicted"/>
<dbReference type="PANTHER" id="PTHR10978">
    <property type="entry name" value="SUCCINATE DEHYDROGENASE CYTOCHROME B560 SUBUNIT"/>
    <property type="match status" value="1"/>
</dbReference>
<feature type="transmembrane region" description="Helical" evidence="9">
    <location>
        <begin position="213"/>
        <end position="233"/>
    </location>
</feature>
<dbReference type="Gene3D" id="1.20.1300.10">
    <property type="entry name" value="Fumarate reductase/succinate dehydrogenase, transmembrane subunit"/>
    <property type="match status" value="1"/>
</dbReference>
<evidence type="ECO:0000256" key="4">
    <source>
        <dbReference type="ARBA" id="ARBA00022723"/>
    </source>
</evidence>
<sequence>MGFSIYFIKTFDTCSTQTRFFKQALSKFVIIMYACRPFVRSLNGRSSLLRQLVILRPSMRIRLLATKGSKDIKASGPTTIGPGGDVMVPPVTLKVIPFRMPPDLPYDDRNMILGRQMSPHLTIYKLQLTSGLSICLRMSGFALGIFVWALGIAGLCMQGDMDGFVKKIENCDCHGLVTMAKVMVVMPFAYHLVAGTRHLIWYLNKFLTIPEVYATGYVAMVLSVALAVGLLVVDVGEKVKEEVVDLTKPQKKGQTPPPKKEEKKDPKKDAKTEPPKDAKKDPKKDAKGKNKEDDGKK</sequence>
<name>A0ABM5HBU6_DRORH</name>
<dbReference type="PANTHER" id="PTHR10978:SF5">
    <property type="entry name" value="SUCCINATE DEHYDROGENASE CYTOCHROME B560 SUBUNIT, MITOCHONDRIAL"/>
    <property type="match status" value="1"/>
</dbReference>
<dbReference type="CDD" id="cd03499">
    <property type="entry name" value="SQR_TypeC_SdhC"/>
    <property type="match status" value="1"/>
</dbReference>
<dbReference type="InterPro" id="IPR000701">
    <property type="entry name" value="SuccDH_FuR_B_TM-su"/>
</dbReference>
<dbReference type="RefSeq" id="XP_016977812.2">
    <property type="nucleotide sequence ID" value="XM_017122323.2"/>
</dbReference>
<evidence type="ECO:0000313" key="10">
    <source>
        <dbReference type="EnsemblMetazoa" id="XP_016977812.2"/>
    </source>
</evidence>
<feature type="region of interest" description="Disordered" evidence="8">
    <location>
        <begin position="244"/>
        <end position="297"/>
    </location>
</feature>
<evidence type="ECO:0000256" key="7">
    <source>
        <dbReference type="ARBA" id="ARBA00023136"/>
    </source>
</evidence>
<evidence type="ECO:0000256" key="5">
    <source>
        <dbReference type="ARBA" id="ARBA00022989"/>
    </source>
</evidence>
<reference evidence="11" key="1">
    <citation type="journal article" date="2021" name="Elife">
        <title>Highly contiguous assemblies of 101 drosophilid genomes.</title>
        <authorList>
            <person name="Kim B.Y."/>
            <person name="Wang J.R."/>
            <person name="Miller D.E."/>
            <person name="Barmina O."/>
            <person name="Delaney E."/>
            <person name="Thompson A."/>
            <person name="Comeault A.A."/>
            <person name="Peede D."/>
            <person name="D'Agostino E.R."/>
            <person name="Pelaez J."/>
            <person name="Aguilar J.M."/>
            <person name="Haji D."/>
            <person name="Matsunaga T."/>
            <person name="Armstrong E.E."/>
            <person name="Zych M."/>
            <person name="Ogawa Y."/>
            <person name="Stamenkovic-Radak M."/>
            <person name="Jelic M."/>
            <person name="Veselinovic M.S."/>
            <person name="Tanaskovic M."/>
            <person name="Eric P."/>
            <person name="Gao J.J."/>
            <person name="Katoh T.K."/>
            <person name="Toda M.J."/>
            <person name="Watabe H."/>
            <person name="Watada M."/>
            <person name="Davis J.S."/>
            <person name="Moyle L.C."/>
            <person name="Manoli G."/>
            <person name="Bertolini E."/>
            <person name="Kostal V."/>
            <person name="Hawley R.S."/>
            <person name="Takahashi A."/>
            <person name="Jones C.D."/>
            <person name="Price D.K."/>
            <person name="Whiteman N."/>
            <person name="Kopp A."/>
            <person name="Matute D.R."/>
            <person name="Petrov D.A."/>
        </authorList>
    </citation>
    <scope>NUCLEOTIDE SEQUENCE [LARGE SCALE GENOMIC DNA]</scope>
</reference>
<dbReference type="Proteomes" id="UP001652680">
    <property type="component" value="Unassembled WGS sequence"/>
</dbReference>
<keyword evidence="7 9" id="KW-0472">Membrane</keyword>
<evidence type="ECO:0000256" key="3">
    <source>
        <dbReference type="ARBA" id="ARBA00022692"/>
    </source>
</evidence>
<dbReference type="EnsemblMetazoa" id="XM_017122323.2">
    <property type="protein sequence ID" value="XP_016977812.2"/>
    <property type="gene ID" value="LOC108043561"/>
</dbReference>
<feature type="compositionally biased region" description="Basic and acidic residues" evidence="8">
    <location>
        <begin position="258"/>
        <end position="297"/>
    </location>
</feature>
<dbReference type="InterPro" id="IPR034804">
    <property type="entry name" value="SQR/QFR_C/D"/>
</dbReference>
<feature type="transmembrane region" description="Helical" evidence="9">
    <location>
        <begin position="136"/>
        <end position="156"/>
    </location>
</feature>
<dbReference type="SUPFAM" id="SSF81343">
    <property type="entry name" value="Fumarate reductase respiratory complex transmembrane subunits"/>
    <property type="match status" value="1"/>
</dbReference>
<evidence type="ECO:0000256" key="2">
    <source>
        <dbReference type="ARBA" id="ARBA00022617"/>
    </source>
</evidence>
<dbReference type="NCBIfam" id="TIGR02970">
    <property type="entry name" value="succ_dehyd_cytB"/>
    <property type="match status" value="1"/>
</dbReference>
<keyword evidence="5 9" id="KW-1133">Transmembrane helix</keyword>
<organism evidence="10 11">
    <name type="scientific">Drosophila rhopaloa</name>
    <name type="common">Fruit fly</name>
    <dbReference type="NCBI Taxonomy" id="1041015"/>
    <lineage>
        <taxon>Eukaryota</taxon>
        <taxon>Metazoa</taxon>
        <taxon>Ecdysozoa</taxon>
        <taxon>Arthropoda</taxon>
        <taxon>Hexapoda</taxon>
        <taxon>Insecta</taxon>
        <taxon>Pterygota</taxon>
        <taxon>Neoptera</taxon>
        <taxon>Endopterygota</taxon>
        <taxon>Diptera</taxon>
        <taxon>Brachycera</taxon>
        <taxon>Muscomorpha</taxon>
        <taxon>Ephydroidea</taxon>
        <taxon>Drosophilidae</taxon>
        <taxon>Drosophila</taxon>
        <taxon>Sophophora</taxon>
    </lineage>
</organism>
<keyword evidence="4" id="KW-0479">Metal-binding</keyword>
<keyword evidence="6" id="KW-0408">Iron</keyword>
<keyword evidence="2" id="KW-0349">Heme</keyword>